<keyword evidence="2" id="KW-1185">Reference proteome</keyword>
<dbReference type="Proteomes" id="UP001057498">
    <property type="component" value="Chromosome"/>
</dbReference>
<evidence type="ECO:0000313" key="2">
    <source>
        <dbReference type="Proteomes" id="UP001057498"/>
    </source>
</evidence>
<reference evidence="1" key="1">
    <citation type="submission" date="2022-04" db="EMBL/GenBank/DDBJ databases">
        <title>Whole genome sequence of Sphaerotilus sp. FB-5.</title>
        <authorList>
            <person name="Takeda M."/>
            <person name="Narihara S."/>
            <person name="Akimoto M."/>
            <person name="Akimoto R."/>
            <person name="Nishiyashiki S."/>
            <person name="Murakami T."/>
        </authorList>
    </citation>
    <scope>NUCLEOTIDE SEQUENCE</scope>
    <source>
        <strain evidence="1">FB-5</strain>
    </source>
</reference>
<accession>A0ABN6PI03</accession>
<gene>
    <name evidence="1" type="ORF">CATMQ487_02050</name>
</gene>
<name>A0ABN6PI03_9BURK</name>
<organism evidence="1 2">
    <name type="scientific">Sphaerotilus microaerophilus</name>
    <dbReference type="NCBI Taxonomy" id="2914710"/>
    <lineage>
        <taxon>Bacteria</taxon>
        <taxon>Pseudomonadati</taxon>
        <taxon>Pseudomonadota</taxon>
        <taxon>Betaproteobacteria</taxon>
        <taxon>Burkholderiales</taxon>
        <taxon>Sphaerotilaceae</taxon>
        <taxon>Sphaerotilus</taxon>
    </lineage>
</organism>
<sequence length="84" mass="8902">MFTVATTSSVAAFAPAAARPKASARDALSFRDFINITDLLFVGTERVRWDRWNGTAGGEGRRPLRIAGAGLSTDTTIEVLSCAA</sequence>
<dbReference type="EMBL" id="AP025730">
    <property type="protein sequence ID" value="BDI03235.1"/>
    <property type="molecule type" value="Genomic_DNA"/>
</dbReference>
<proteinExistence type="predicted"/>
<evidence type="ECO:0000313" key="1">
    <source>
        <dbReference type="EMBL" id="BDI03235.1"/>
    </source>
</evidence>
<protein>
    <submittedName>
        <fullName evidence="1">Uncharacterized protein</fullName>
    </submittedName>
</protein>